<evidence type="ECO:0000313" key="9">
    <source>
        <dbReference type="EMBL" id="EKF85625.1"/>
    </source>
</evidence>
<dbReference type="AlphaFoldDB" id="K2RS62"/>
<feature type="transmembrane region" description="Helical" evidence="6">
    <location>
        <begin position="192"/>
        <end position="212"/>
    </location>
</feature>
<dbReference type="OrthoDB" id="117970at2157"/>
<sequence>MFDNLRTRILAVIFTGAILIAIDGSTISPILESIQKSFGVNESVITWIFNMEILFLLLATPIMAKLSDKYGRKNIYVLNAVLFLIGTLTVAFSQSFEMLLVGRALQGIGAVLSVLAITIIGDYFDETRGTILGAFGVIIALVYALGPAISGFLVSFGWHWVFIINIPVAALVVLLGYYLLPASKTTEKYSSFDWKGMTFLGVAIASIAYFIFNLSGEASANTQYYTLSIFILALIGFWWVERKALEPILPLGLLKRKDTLIASVVTLVGYLAMAGTYYFSTYASMAFNLSYSTAAYMILPMTIASLITTPVVGKLLDKTGAKPIMVVGGVLTAIGMLILSYSSNLYVFAFSLVLIGIGNASIVGNALYYIFLDETGKSERASGQALLNILLNTGSLLGGAILASALDFTASGAASFRHVYLYLAVTYVVLTVLSLGLKGRISGSKKTVEG</sequence>
<organism evidence="9 10">
    <name type="scientific">Methanobacterium formicicum (strain DSM 3637 / PP1)</name>
    <dbReference type="NCBI Taxonomy" id="1204725"/>
    <lineage>
        <taxon>Archaea</taxon>
        <taxon>Methanobacteriati</taxon>
        <taxon>Methanobacteriota</taxon>
        <taxon>Methanomada group</taxon>
        <taxon>Methanobacteria</taxon>
        <taxon>Methanobacteriales</taxon>
        <taxon>Methanobacteriaceae</taxon>
        <taxon>Methanobacterium</taxon>
    </lineage>
</organism>
<accession>K2RS62</accession>
<keyword evidence="10" id="KW-1185">Reference proteome</keyword>
<dbReference type="PROSITE" id="PS51396">
    <property type="entry name" value="PUL"/>
    <property type="match status" value="1"/>
</dbReference>
<keyword evidence="2" id="KW-0813">Transport</keyword>
<dbReference type="PATRIC" id="fig|1204725.3.peg.1571"/>
<feature type="transmembrane region" description="Helical" evidence="6">
    <location>
        <begin position="348"/>
        <end position="372"/>
    </location>
</feature>
<dbReference type="PANTHER" id="PTHR42718">
    <property type="entry name" value="MAJOR FACILITATOR SUPERFAMILY MULTIDRUG TRANSPORTER MFSC"/>
    <property type="match status" value="1"/>
</dbReference>
<dbReference type="PROSITE" id="PS00216">
    <property type="entry name" value="SUGAR_TRANSPORT_1"/>
    <property type="match status" value="1"/>
</dbReference>
<feature type="domain" description="Major facilitator superfamily (MFS) profile" evidence="7">
    <location>
        <begin position="9"/>
        <end position="442"/>
    </location>
</feature>
<dbReference type="Gene3D" id="1.20.1250.20">
    <property type="entry name" value="MFS general substrate transporter like domains"/>
    <property type="match status" value="2"/>
</dbReference>
<evidence type="ECO:0000256" key="1">
    <source>
        <dbReference type="ARBA" id="ARBA00004141"/>
    </source>
</evidence>
<gene>
    <name evidence="9" type="ORF">A994_07831</name>
</gene>
<comment type="subcellular location">
    <subcellularLocation>
        <location evidence="1">Membrane</location>
        <topology evidence="1">Multi-pass membrane protein</topology>
    </subcellularLocation>
</comment>
<dbReference type="GO" id="GO:0016020">
    <property type="term" value="C:membrane"/>
    <property type="evidence" value="ECO:0007669"/>
    <property type="project" value="UniProtKB-SubCell"/>
</dbReference>
<dbReference type="PROSITE" id="PS50850">
    <property type="entry name" value="MFS"/>
    <property type="match status" value="1"/>
</dbReference>
<dbReference type="InterPro" id="IPR005829">
    <property type="entry name" value="Sugar_transporter_CS"/>
</dbReference>
<feature type="transmembrane region" description="Helical" evidence="6">
    <location>
        <begin position="9"/>
        <end position="31"/>
    </location>
</feature>
<dbReference type="RefSeq" id="WP_004030906.1">
    <property type="nucleotide sequence ID" value="NZ_AMPO01000006.1"/>
</dbReference>
<feature type="transmembrane region" description="Helical" evidence="6">
    <location>
        <begin position="291"/>
        <end position="312"/>
    </location>
</feature>
<protein>
    <submittedName>
        <fullName evidence="9">Major facilitator superfamily protein</fullName>
    </submittedName>
</protein>
<feature type="transmembrane region" description="Helical" evidence="6">
    <location>
        <begin position="324"/>
        <end position="342"/>
    </location>
</feature>
<evidence type="ECO:0000256" key="3">
    <source>
        <dbReference type="ARBA" id="ARBA00022692"/>
    </source>
</evidence>
<feature type="transmembrane region" description="Helical" evidence="6">
    <location>
        <begin position="104"/>
        <end position="124"/>
    </location>
</feature>
<feature type="domain" description="PUL" evidence="8">
    <location>
        <begin position="164"/>
        <end position="450"/>
    </location>
</feature>
<dbReference type="InterPro" id="IPR036259">
    <property type="entry name" value="MFS_trans_sf"/>
</dbReference>
<proteinExistence type="predicted"/>
<evidence type="ECO:0000256" key="6">
    <source>
        <dbReference type="SAM" id="Phobius"/>
    </source>
</evidence>
<dbReference type="InterPro" id="IPR011701">
    <property type="entry name" value="MFS"/>
</dbReference>
<dbReference type="GO" id="GO:0022857">
    <property type="term" value="F:transmembrane transporter activity"/>
    <property type="evidence" value="ECO:0007669"/>
    <property type="project" value="InterPro"/>
</dbReference>
<feature type="transmembrane region" description="Helical" evidence="6">
    <location>
        <begin position="43"/>
        <end position="63"/>
    </location>
</feature>
<keyword evidence="3 6" id="KW-0812">Transmembrane</keyword>
<feature type="transmembrane region" description="Helical" evidence="6">
    <location>
        <begin position="224"/>
        <end position="240"/>
    </location>
</feature>
<dbReference type="CDD" id="cd17321">
    <property type="entry name" value="MFS_MMR_MDR_like"/>
    <property type="match status" value="1"/>
</dbReference>
<dbReference type="PANTHER" id="PTHR42718:SF9">
    <property type="entry name" value="MAJOR FACILITATOR SUPERFAMILY MULTIDRUG TRANSPORTER MFSC"/>
    <property type="match status" value="1"/>
</dbReference>
<evidence type="ECO:0000259" key="7">
    <source>
        <dbReference type="PROSITE" id="PS50850"/>
    </source>
</evidence>
<evidence type="ECO:0000256" key="2">
    <source>
        <dbReference type="ARBA" id="ARBA00022448"/>
    </source>
</evidence>
<reference evidence="9 10" key="1">
    <citation type="journal article" date="2012" name="J. Bacteriol.">
        <title>Draft genome sequence of Methanobacterium formicicum DSM 3637, an archaebacterium isolated from the methane producer amoeba Pelomyxa palustris.</title>
        <authorList>
            <person name="Gutierrez G."/>
        </authorList>
    </citation>
    <scope>NUCLEOTIDE SEQUENCE [LARGE SCALE GENOMIC DNA]</scope>
    <source>
        <strain evidence="10">DSM 3637 / PP1</strain>
    </source>
</reference>
<feature type="transmembrane region" description="Helical" evidence="6">
    <location>
        <begin position="384"/>
        <end position="406"/>
    </location>
</feature>
<evidence type="ECO:0000259" key="8">
    <source>
        <dbReference type="PROSITE" id="PS51396"/>
    </source>
</evidence>
<dbReference type="Pfam" id="PF07690">
    <property type="entry name" value="MFS_1"/>
    <property type="match status" value="1"/>
</dbReference>
<dbReference type="InterPro" id="IPR013535">
    <property type="entry name" value="PUL_dom"/>
</dbReference>
<dbReference type="EMBL" id="AMPO01000006">
    <property type="protein sequence ID" value="EKF85625.1"/>
    <property type="molecule type" value="Genomic_DNA"/>
</dbReference>
<evidence type="ECO:0000313" key="10">
    <source>
        <dbReference type="Proteomes" id="UP000007360"/>
    </source>
</evidence>
<feature type="transmembrane region" description="Helical" evidence="6">
    <location>
        <begin position="75"/>
        <end position="92"/>
    </location>
</feature>
<keyword evidence="5 6" id="KW-0472">Membrane</keyword>
<feature type="transmembrane region" description="Helical" evidence="6">
    <location>
        <begin position="131"/>
        <end position="154"/>
    </location>
</feature>
<name>K2RS62_METFP</name>
<dbReference type="InterPro" id="IPR020846">
    <property type="entry name" value="MFS_dom"/>
</dbReference>
<evidence type="ECO:0000256" key="5">
    <source>
        <dbReference type="ARBA" id="ARBA00023136"/>
    </source>
</evidence>
<keyword evidence="4 6" id="KW-1133">Transmembrane helix</keyword>
<feature type="transmembrane region" description="Helical" evidence="6">
    <location>
        <begin position="418"/>
        <end position="437"/>
    </location>
</feature>
<evidence type="ECO:0000256" key="4">
    <source>
        <dbReference type="ARBA" id="ARBA00022989"/>
    </source>
</evidence>
<dbReference type="Proteomes" id="UP000007360">
    <property type="component" value="Unassembled WGS sequence"/>
</dbReference>
<comment type="caution">
    <text evidence="9">The sequence shown here is derived from an EMBL/GenBank/DDBJ whole genome shotgun (WGS) entry which is preliminary data.</text>
</comment>
<dbReference type="SUPFAM" id="SSF103473">
    <property type="entry name" value="MFS general substrate transporter"/>
    <property type="match status" value="1"/>
</dbReference>
<feature type="transmembrane region" description="Helical" evidence="6">
    <location>
        <begin position="160"/>
        <end position="180"/>
    </location>
</feature>
<feature type="transmembrane region" description="Helical" evidence="6">
    <location>
        <begin position="260"/>
        <end position="279"/>
    </location>
</feature>